<evidence type="ECO:0000256" key="1">
    <source>
        <dbReference type="ARBA" id="ARBA00004651"/>
    </source>
</evidence>
<organism evidence="8 9">
    <name type="scientific">Enterocloster alcoholdehydrogenati</name>
    <dbReference type="NCBI Taxonomy" id="2547410"/>
    <lineage>
        <taxon>Bacteria</taxon>
        <taxon>Bacillati</taxon>
        <taxon>Bacillota</taxon>
        <taxon>Clostridia</taxon>
        <taxon>Lachnospirales</taxon>
        <taxon>Lachnospiraceae</taxon>
        <taxon>Enterocloster</taxon>
    </lineage>
</organism>
<keyword evidence="3 6" id="KW-0812">Transmembrane</keyword>
<proteinExistence type="predicted"/>
<evidence type="ECO:0000256" key="2">
    <source>
        <dbReference type="ARBA" id="ARBA00022475"/>
    </source>
</evidence>
<dbReference type="Proteomes" id="UP001600894">
    <property type="component" value="Unassembled WGS sequence"/>
</dbReference>
<dbReference type="PANTHER" id="PTHR35007:SF1">
    <property type="entry name" value="PILUS ASSEMBLY PROTEIN"/>
    <property type="match status" value="1"/>
</dbReference>
<evidence type="ECO:0000256" key="3">
    <source>
        <dbReference type="ARBA" id="ARBA00022692"/>
    </source>
</evidence>
<feature type="transmembrane region" description="Helical" evidence="6">
    <location>
        <begin position="222"/>
        <end position="242"/>
    </location>
</feature>
<keyword evidence="2" id="KW-1003">Cell membrane</keyword>
<keyword evidence="9" id="KW-1185">Reference proteome</keyword>
<dbReference type="InterPro" id="IPR018076">
    <property type="entry name" value="T2SS_GspF_dom"/>
</dbReference>
<keyword evidence="4 6" id="KW-1133">Transmembrane helix</keyword>
<evidence type="ECO:0000313" key="8">
    <source>
        <dbReference type="EMBL" id="GAA6267142.1"/>
    </source>
</evidence>
<dbReference type="PANTHER" id="PTHR35007">
    <property type="entry name" value="INTEGRAL MEMBRANE PROTEIN-RELATED"/>
    <property type="match status" value="1"/>
</dbReference>
<name>A0ABQ0AT62_9FIRM</name>
<evidence type="ECO:0000313" key="9">
    <source>
        <dbReference type="Proteomes" id="UP001600894"/>
    </source>
</evidence>
<evidence type="ECO:0000256" key="4">
    <source>
        <dbReference type="ARBA" id="ARBA00022989"/>
    </source>
</evidence>
<accession>A0ABQ0AT62</accession>
<dbReference type="RefSeq" id="WP_178301323.1">
    <property type="nucleotide sequence ID" value="NZ_BAABXL010000001.1"/>
</dbReference>
<dbReference type="Pfam" id="PF00482">
    <property type="entry name" value="T2SSF"/>
    <property type="match status" value="1"/>
</dbReference>
<comment type="caution">
    <text evidence="8">The sequence shown here is derived from an EMBL/GenBank/DDBJ whole genome shotgun (WGS) entry which is preliminary data.</text>
</comment>
<protein>
    <recommendedName>
        <fullName evidence="7">Type II secretion system protein GspF domain-containing protein</fullName>
    </recommendedName>
</protein>
<feature type="transmembrane region" description="Helical" evidence="6">
    <location>
        <begin position="67"/>
        <end position="83"/>
    </location>
</feature>
<evidence type="ECO:0000259" key="7">
    <source>
        <dbReference type="Pfam" id="PF00482"/>
    </source>
</evidence>
<sequence>MSSGDPGAGIRKGALRECFRGFAGPGARAPDGTDYRVYHLTVREYLLLGCSGLGVCGLTAYVFYRSWIAFVFLAPLGLMYPFYKKRDLKKERLRQLTLQFKEGIQVLASFLSAGYSLENGLAMSTRELEALYGREGMITEEFERLTAGVRINRPVEQLLMEFGERSGIQDVDHFAQVFVAARRSGGELVEIIGQTAGIIRDKIQVQEEIHTMTAARMFEQKIMNGIPFAIVLYIDFTSPGFFEIMYSALPGRLVMTACLVMYAGAAVLSKRILEIEV</sequence>
<gene>
    <name evidence="8" type="ORF">F130042H8_02020</name>
</gene>
<comment type="subcellular location">
    <subcellularLocation>
        <location evidence="1">Cell membrane</location>
        <topology evidence="1">Multi-pass membrane protein</topology>
    </subcellularLocation>
</comment>
<dbReference type="EMBL" id="BAABXL010000001">
    <property type="protein sequence ID" value="GAA6267142.1"/>
    <property type="molecule type" value="Genomic_DNA"/>
</dbReference>
<feature type="domain" description="Type II secretion system protein GspF" evidence="7">
    <location>
        <begin position="105"/>
        <end position="219"/>
    </location>
</feature>
<evidence type="ECO:0000256" key="6">
    <source>
        <dbReference type="SAM" id="Phobius"/>
    </source>
</evidence>
<reference evidence="8 9" key="1">
    <citation type="submission" date="2024-04" db="EMBL/GenBank/DDBJ databases">
        <title>Defined microbial consortia suppress multidrug-resistant proinflammatory Enterobacteriaceae via ecological control.</title>
        <authorList>
            <person name="Furuichi M."/>
            <person name="Kawaguchi T."/>
            <person name="Pust M."/>
            <person name="Yasuma K."/>
            <person name="Plichta D."/>
            <person name="Hasegawa N."/>
            <person name="Ohya T."/>
            <person name="Bhattarai S."/>
            <person name="Sasajima S."/>
            <person name="Aoto Y."/>
            <person name="Tuganbaev T."/>
            <person name="Yaginuma M."/>
            <person name="Ueda M."/>
            <person name="Okahashi N."/>
            <person name="Amafuji K."/>
            <person name="Kiridooshi Y."/>
            <person name="Sugita K."/>
            <person name="Strazar M."/>
            <person name="Skelly A."/>
            <person name="Suda W."/>
            <person name="Hattori M."/>
            <person name="Nakamoto N."/>
            <person name="Caballero S."/>
            <person name="Norman J."/>
            <person name="Olle B."/>
            <person name="Tanoue T."/>
            <person name="Arita M."/>
            <person name="Bucci V."/>
            <person name="Atarashi K."/>
            <person name="Xavier R."/>
            <person name="Honda K."/>
        </authorList>
    </citation>
    <scope>NUCLEOTIDE SEQUENCE [LARGE SCALE GENOMIC DNA]</scope>
    <source>
        <strain evidence="9">f13</strain>
    </source>
</reference>
<keyword evidence="5 6" id="KW-0472">Membrane</keyword>
<feature type="transmembrane region" description="Helical" evidence="6">
    <location>
        <begin position="248"/>
        <end position="268"/>
    </location>
</feature>
<evidence type="ECO:0000256" key="5">
    <source>
        <dbReference type="ARBA" id="ARBA00023136"/>
    </source>
</evidence>